<dbReference type="RefSeq" id="WP_386728776.1">
    <property type="nucleotide sequence ID" value="NZ_JBHSTP010000001.1"/>
</dbReference>
<dbReference type="Proteomes" id="UP001596306">
    <property type="component" value="Unassembled WGS sequence"/>
</dbReference>
<gene>
    <name evidence="2" type="ORF">ACFQB0_06035</name>
</gene>
<keyword evidence="2" id="KW-0808">Transferase</keyword>
<dbReference type="SUPFAM" id="SSF53335">
    <property type="entry name" value="S-adenosyl-L-methionine-dependent methyltransferases"/>
    <property type="match status" value="1"/>
</dbReference>
<dbReference type="GO" id="GO:0008168">
    <property type="term" value="F:methyltransferase activity"/>
    <property type="evidence" value="ECO:0007669"/>
    <property type="project" value="UniProtKB-KW"/>
</dbReference>
<evidence type="ECO:0000313" key="3">
    <source>
        <dbReference type="Proteomes" id="UP001596306"/>
    </source>
</evidence>
<dbReference type="Gene3D" id="3.40.50.150">
    <property type="entry name" value="Vaccinia Virus protein VP39"/>
    <property type="match status" value="1"/>
</dbReference>
<dbReference type="InterPro" id="IPR029063">
    <property type="entry name" value="SAM-dependent_MTases_sf"/>
</dbReference>
<accession>A0ABW1VC68</accession>
<keyword evidence="3" id="KW-1185">Reference proteome</keyword>
<name>A0ABW1VC68_9MICO</name>
<keyword evidence="2" id="KW-0489">Methyltransferase</keyword>
<dbReference type="InterPro" id="IPR016718">
    <property type="entry name" value="rRNA_m1G-MeTrfase_A_prd"/>
</dbReference>
<dbReference type="CDD" id="cd02440">
    <property type="entry name" value="AdoMet_MTases"/>
    <property type="match status" value="1"/>
</dbReference>
<evidence type="ECO:0000259" key="1">
    <source>
        <dbReference type="Pfam" id="PF13649"/>
    </source>
</evidence>
<comment type="caution">
    <text evidence="2">The sequence shown here is derived from an EMBL/GenBank/DDBJ whole genome shotgun (WGS) entry which is preliminary data.</text>
</comment>
<proteinExistence type="predicted"/>
<organism evidence="2 3">
    <name type="scientific">Luethyella okanaganae</name>
    <dbReference type="NCBI Taxonomy" id="69372"/>
    <lineage>
        <taxon>Bacteria</taxon>
        <taxon>Bacillati</taxon>
        <taxon>Actinomycetota</taxon>
        <taxon>Actinomycetes</taxon>
        <taxon>Micrococcales</taxon>
        <taxon>Microbacteriaceae</taxon>
        <taxon>Luethyella</taxon>
    </lineage>
</organism>
<dbReference type="EMBL" id="JBHSTP010000001">
    <property type="protein sequence ID" value="MFC6355663.1"/>
    <property type="molecule type" value="Genomic_DNA"/>
</dbReference>
<dbReference type="InterPro" id="IPR041698">
    <property type="entry name" value="Methyltransf_25"/>
</dbReference>
<protein>
    <submittedName>
        <fullName evidence="2">Methyltransferase domain-containing protein</fullName>
    </submittedName>
</protein>
<dbReference type="PIRSF" id="PIRSF018249">
    <property type="entry name" value="MyrA_prd"/>
    <property type="match status" value="1"/>
</dbReference>
<dbReference type="Pfam" id="PF13649">
    <property type="entry name" value="Methyltransf_25"/>
    <property type="match status" value="1"/>
</dbReference>
<sequence length="277" mass="29743">MTLQTLSEWLRCPKCLLDLEATPPLSLRCKTGHSYDVNKRGYLNALRAGSGLIGDSAAMLDARDRVLESGAYAPISDALLSLLPSAPPRRVHDAGCGTGHYLEAALEAAAPDARGLAQDISPSAVSRAVRRSQAIDGLIADTWAPLPLRSGSADIVLSIFAPRNLPELHRILTPVSGRLLAVVPRPEHFREFRDAPGMLAVPEEKAERLIESAGPLFALDARDTAMAKTPVTPELAASLIDMGPSAHHRSAESESSWRSPATVTISVDVLRFRPREV</sequence>
<feature type="domain" description="Methyltransferase" evidence="1">
    <location>
        <begin position="91"/>
        <end position="168"/>
    </location>
</feature>
<reference evidence="3" key="1">
    <citation type="journal article" date="2019" name="Int. J. Syst. Evol. Microbiol.">
        <title>The Global Catalogue of Microorganisms (GCM) 10K type strain sequencing project: providing services to taxonomists for standard genome sequencing and annotation.</title>
        <authorList>
            <consortium name="The Broad Institute Genomics Platform"/>
            <consortium name="The Broad Institute Genome Sequencing Center for Infectious Disease"/>
            <person name="Wu L."/>
            <person name="Ma J."/>
        </authorList>
    </citation>
    <scope>NUCLEOTIDE SEQUENCE [LARGE SCALE GENOMIC DNA]</scope>
    <source>
        <strain evidence="3">CCUG 43304</strain>
    </source>
</reference>
<dbReference type="GO" id="GO:0032259">
    <property type="term" value="P:methylation"/>
    <property type="evidence" value="ECO:0007669"/>
    <property type="project" value="UniProtKB-KW"/>
</dbReference>
<evidence type="ECO:0000313" key="2">
    <source>
        <dbReference type="EMBL" id="MFC6355663.1"/>
    </source>
</evidence>